<accession>A0A0F9JTS9</accession>
<dbReference type="EMBL" id="LAZR01009359">
    <property type="protein sequence ID" value="KKM73103.1"/>
    <property type="molecule type" value="Genomic_DNA"/>
</dbReference>
<dbReference type="InterPro" id="IPR003717">
    <property type="entry name" value="RecO"/>
</dbReference>
<sequence length="244" mass="28141">MSFCKTPAVTLKRSDYRDSSQIITFYTRDYGKIQTLAKGLKRSVKGVSGGIDLLTYNNIVFIHRERSSLNILTEWVLQDNFHSLRDNLKKSHSAFYILELIREFTEENDKNEPLFDLFINTLSEIASRGDSTVSILAFEIQMLALLGHLPEMKHCVTCKANLNSKRFAFFSALECGLFCSHCGKDIKERVKISGGTIATINYLAGKTRKERLTIQQSLQIEIRKLLRYYISFLLSKELKMWKYL</sequence>
<comment type="similarity">
    <text evidence="1">Belongs to the RecO family.</text>
</comment>
<dbReference type="InterPro" id="IPR012340">
    <property type="entry name" value="NA-bd_OB-fold"/>
</dbReference>
<dbReference type="InterPro" id="IPR022572">
    <property type="entry name" value="DNA_rep/recomb_RecO_N"/>
</dbReference>
<keyword evidence="4" id="KW-0233">DNA recombination</keyword>
<comment type="caution">
    <text evidence="8">The sequence shown here is derived from an EMBL/GenBank/DDBJ whole genome shotgun (WGS) entry which is preliminary data.</text>
</comment>
<dbReference type="PANTHER" id="PTHR33991:SF1">
    <property type="entry name" value="DNA REPAIR PROTEIN RECO"/>
    <property type="match status" value="1"/>
</dbReference>
<keyword evidence="5" id="KW-0234">DNA repair</keyword>
<feature type="non-terminal residue" evidence="8">
    <location>
        <position position="244"/>
    </location>
</feature>
<proteinExistence type="inferred from homology"/>
<dbReference type="InterPro" id="IPR037278">
    <property type="entry name" value="ARFGAP/RecO"/>
</dbReference>
<evidence type="ECO:0000313" key="8">
    <source>
        <dbReference type="EMBL" id="KKM73103.1"/>
    </source>
</evidence>
<dbReference type="SUPFAM" id="SSF50249">
    <property type="entry name" value="Nucleic acid-binding proteins"/>
    <property type="match status" value="1"/>
</dbReference>
<evidence type="ECO:0000256" key="2">
    <source>
        <dbReference type="ARBA" id="ARBA00021310"/>
    </source>
</evidence>
<dbReference type="HAMAP" id="MF_00201">
    <property type="entry name" value="RecO"/>
    <property type="match status" value="1"/>
</dbReference>
<dbReference type="Pfam" id="PF02565">
    <property type="entry name" value="RecO_C"/>
    <property type="match status" value="1"/>
</dbReference>
<dbReference type="InterPro" id="IPR042242">
    <property type="entry name" value="RecO_C"/>
</dbReference>
<dbReference type="SUPFAM" id="SSF57863">
    <property type="entry name" value="ArfGap/RecO-like zinc finger"/>
    <property type="match status" value="1"/>
</dbReference>
<dbReference type="GO" id="GO:0006302">
    <property type="term" value="P:double-strand break repair"/>
    <property type="evidence" value="ECO:0007669"/>
    <property type="project" value="TreeGrafter"/>
</dbReference>
<dbReference type="PANTHER" id="PTHR33991">
    <property type="entry name" value="DNA REPAIR PROTEIN RECO"/>
    <property type="match status" value="1"/>
</dbReference>
<dbReference type="NCBIfam" id="TIGR00613">
    <property type="entry name" value="reco"/>
    <property type="match status" value="1"/>
</dbReference>
<evidence type="ECO:0000259" key="7">
    <source>
        <dbReference type="Pfam" id="PF11967"/>
    </source>
</evidence>
<dbReference type="AlphaFoldDB" id="A0A0F9JTS9"/>
<keyword evidence="3" id="KW-0227">DNA damage</keyword>
<evidence type="ECO:0000256" key="1">
    <source>
        <dbReference type="ARBA" id="ARBA00007452"/>
    </source>
</evidence>
<protein>
    <recommendedName>
        <fullName evidence="2">DNA repair protein RecO</fullName>
    </recommendedName>
    <alternativeName>
        <fullName evidence="6">Recombination protein O</fullName>
    </alternativeName>
</protein>
<dbReference type="Gene3D" id="1.20.1440.120">
    <property type="entry name" value="Recombination protein O, C-terminal domain"/>
    <property type="match status" value="1"/>
</dbReference>
<reference evidence="8" key="1">
    <citation type="journal article" date="2015" name="Nature">
        <title>Complex archaea that bridge the gap between prokaryotes and eukaryotes.</title>
        <authorList>
            <person name="Spang A."/>
            <person name="Saw J.H."/>
            <person name="Jorgensen S.L."/>
            <person name="Zaremba-Niedzwiedzka K."/>
            <person name="Martijn J."/>
            <person name="Lind A.E."/>
            <person name="van Eijk R."/>
            <person name="Schleper C."/>
            <person name="Guy L."/>
            <person name="Ettema T.J."/>
        </authorList>
    </citation>
    <scope>NUCLEOTIDE SEQUENCE</scope>
</reference>
<dbReference type="Pfam" id="PF11967">
    <property type="entry name" value="RecO_N"/>
    <property type="match status" value="1"/>
</dbReference>
<dbReference type="GO" id="GO:0006310">
    <property type="term" value="P:DNA recombination"/>
    <property type="evidence" value="ECO:0007669"/>
    <property type="project" value="UniProtKB-KW"/>
</dbReference>
<gene>
    <name evidence="8" type="ORF">LCGC14_1413800</name>
</gene>
<evidence type="ECO:0000256" key="4">
    <source>
        <dbReference type="ARBA" id="ARBA00023172"/>
    </source>
</evidence>
<dbReference type="GO" id="GO:0043590">
    <property type="term" value="C:bacterial nucleoid"/>
    <property type="evidence" value="ECO:0007669"/>
    <property type="project" value="TreeGrafter"/>
</dbReference>
<name>A0A0F9JTS9_9ZZZZ</name>
<evidence type="ECO:0000256" key="3">
    <source>
        <dbReference type="ARBA" id="ARBA00022763"/>
    </source>
</evidence>
<dbReference type="Gene3D" id="2.40.50.140">
    <property type="entry name" value="Nucleic acid-binding proteins"/>
    <property type="match status" value="1"/>
</dbReference>
<evidence type="ECO:0000256" key="6">
    <source>
        <dbReference type="ARBA" id="ARBA00033409"/>
    </source>
</evidence>
<evidence type="ECO:0000256" key="5">
    <source>
        <dbReference type="ARBA" id="ARBA00023204"/>
    </source>
</evidence>
<feature type="domain" description="DNA replication/recombination mediator RecO N-terminal" evidence="7">
    <location>
        <begin position="1"/>
        <end position="79"/>
    </location>
</feature>
<organism evidence="8">
    <name type="scientific">marine sediment metagenome</name>
    <dbReference type="NCBI Taxonomy" id="412755"/>
    <lineage>
        <taxon>unclassified sequences</taxon>
        <taxon>metagenomes</taxon>
        <taxon>ecological metagenomes</taxon>
    </lineage>
</organism>